<dbReference type="AlphaFoldDB" id="A0A8J3QNN3"/>
<accession>A0A8J3QNN3</accession>
<keyword evidence="2" id="KW-0378">Hydrolase</keyword>
<dbReference type="Proteomes" id="UP000642748">
    <property type="component" value="Unassembled WGS sequence"/>
</dbReference>
<gene>
    <name evidence="2" type="ORF">Raf01_10920</name>
</gene>
<dbReference type="Gene3D" id="3.90.79.10">
    <property type="entry name" value="Nucleoside Triphosphate Pyrophosphohydrolase"/>
    <property type="match status" value="1"/>
</dbReference>
<dbReference type="SUPFAM" id="SSF55811">
    <property type="entry name" value="Nudix"/>
    <property type="match status" value="1"/>
</dbReference>
<dbReference type="CDD" id="cd03674">
    <property type="entry name" value="NUDIX_Hydrolase"/>
    <property type="match status" value="1"/>
</dbReference>
<sequence length="221" mass="23878">MTSQERPLDSGALFSATAGGRVAADTARGRVAADAAPRTPLVEALAGYRARGSAEIADLERFSPLLSVADPWHRSTPLHVTCSALIVHPPTRRVLLRWHARQQAWLQVGGHADPGETDPLAITLREGLEETGIADLRPWPDASLVHLAVVSVTASAKEPAHEHADLRYVLATDAPETARPENPAAELRWLSMPEAEALVAEPNLRETLSRVGRLFDELGPR</sequence>
<evidence type="ECO:0000313" key="3">
    <source>
        <dbReference type="Proteomes" id="UP000642748"/>
    </source>
</evidence>
<dbReference type="EMBL" id="BONZ01000012">
    <property type="protein sequence ID" value="GIH12920.1"/>
    <property type="molecule type" value="Genomic_DNA"/>
</dbReference>
<keyword evidence="3" id="KW-1185">Reference proteome</keyword>
<organism evidence="2 3">
    <name type="scientific">Rugosimonospora africana</name>
    <dbReference type="NCBI Taxonomy" id="556532"/>
    <lineage>
        <taxon>Bacteria</taxon>
        <taxon>Bacillati</taxon>
        <taxon>Actinomycetota</taxon>
        <taxon>Actinomycetes</taxon>
        <taxon>Micromonosporales</taxon>
        <taxon>Micromonosporaceae</taxon>
        <taxon>Rugosimonospora</taxon>
    </lineage>
</organism>
<dbReference type="GO" id="GO:0016787">
    <property type="term" value="F:hydrolase activity"/>
    <property type="evidence" value="ECO:0007669"/>
    <property type="project" value="UniProtKB-KW"/>
</dbReference>
<proteinExistence type="predicted"/>
<comment type="caution">
    <text evidence="2">The sequence shown here is derived from an EMBL/GenBank/DDBJ whole genome shotgun (WGS) entry which is preliminary data.</text>
</comment>
<dbReference type="InterPro" id="IPR015797">
    <property type="entry name" value="NUDIX_hydrolase-like_dom_sf"/>
</dbReference>
<evidence type="ECO:0000259" key="1">
    <source>
        <dbReference type="PROSITE" id="PS51462"/>
    </source>
</evidence>
<reference evidence="2" key="1">
    <citation type="submission" date="2021-01" db="EMBL/GenBank/DDBJ databases">
        <title>Whole genome shotgun sequence of Rugosimonospora africana NBRC 104875.</title>
        <authorList>
            <person name="Komaki H."/>
            <person name="Tamura T."/>
        </authorList>
    </citation>
    <scope>NUCLEOTIDE SEQUENCE</scope>
    <source>
        <strain evidence="2">NBRC 104875</strain>
    </source>
</reference>
<evidence type="ECO:0000313" key="2">
    <source>
        <dbReference type="EMBL" id="GIH12920.1"/>
    </source>
</evidence>
<feature type="domain" description="Nudix hydrolase" evidence="1">
    <location>
        <begin position="77"/>
        <end position="212"/>
    </location>
</feature>
<name>A0A8J3QNN3_9ACTN</name>
<dbReference type="Pfam" id="PF00293">
    <property type="entry name" value="NUDIX"/>
    <property type="match status" value="1"/>
</dbReference>
<dbReference type="PROSITE" id="PS51462">
    <property type="entry name" value="NUDIX"/>
    <property type="match status" value="1"/>
</dbReference>
<dbReference type="InterPro" id="IPR000086">
    <property type="entry name" value="NUDIX_hydrolase_dom"/>
</dbReference>
<protein>
    <submittedName>
        <fullName evidence="2">NUDIX hydrolase</fullName>
    </submittedName>
</protein>